<dbReference type="STRING" id="1628148.BI198_02550"/>
<sequence>MHGLLLVMALATASTAPEQCNAGVCWRVSPITCITEHIEQSCQSTLTVQWHSATTQSLCVAIAGQTLHCWQPTTAGVWQHNIPWQNTTLSLQTDTTTIILQTELQVLSRQPIKPRRLNGPWSIF</sequence>
<dbReference type="InterPro" id="IPR021559">
    <property type="entry name" value="DUF3019"/>
</dbReference>
<dbReference type="Proteomes" id="UP000242258">
    <property type="component" value="Unassembled WGS sequence"/>
</dbReference>
<reference evidence="2" key="1">
    <citation type="submission" date="2016-09" db="EMBL/GenBank/DDBJ databases">
        <authorList>
            <person name="Wan X."/>
            <person name="Hou S."/>
        </authorList>
    </citation>
    <scope>NUCLEOTIDE SEQUENCE [LARGE SCALE GENOMIC DNA]</scope>
    <source>
        <strain evidence="2">KH87</strain>
    </source>
</reference>
<evidence type="ECO:0000313" key="2">
    <source>
        <dbReference type="Proteomes" id="UP000242258"/>
    </source>
</evidence>
<accession>A0A1E7Q368</accession>
<evidence type="ECO:0008006" key="3">
    <source>
        <dbReference type="Google" id="ProtNLM"/>
    </source>
</evidence>
<gene>
    <name evidence="1" type="ORF">BI198_02550</name>
</gene>
<name>A0A1E7Q368_9GAMM</name>
<organism evidence="1 2">
    <name type="scientific">Rheinheimera salexigens</name>
    <dbReference type="NCBI Taxonomy" id="1628148"/>
    <lineage>
        <taxon>Bacteria</taxon>
        <taxon>Pseudomonadati</taxon>
        <taxon>Pseudomonadota</taxon>
        <taxon>Gammaproteobacteria</taxon>
        <taxon>Chromatiales</taxon>
        <taxon>Chromatiaceae</taxon>
        <taxon>Rheinheimera</taxon>
    </lineage>
</organism>
<dbReference type="EMBL" id="MKEK01000001">
    <property type="protein sequence ID" value="OEY68576.1"/>
    <property type="molecule type" value="Genomic_DNA"/>
</dbReference>
<dbReference type="Pfam" id="PF11456">
    <property type="entry name" value="DUF3019"/>
    <property type="match status" value="1"/>
</dbReference>
<keyword evidence="2" id="KW-1185">Reference proteome</keyword>
<dbReference type="RefSeq" id="WP_070048143.1">
    <property type="nucleotide sequence ID" value="NZ_CBCSDO010000001.1"/>
</dbReference>
<comment type="caution">
    <text evidence="1">The sequence shown here is derived from an EMBL/GenBank/DDBJ whole genome shotgun (WGS) entry which is preliminary data.</text>
</comment>
<evidence type="ECO:0000313" key="1">
    <source>
        <dbReference type="EMBL" id="OEY68576.1"/>
    </source>
</evidence>
<proteinExistence type="predicted"/>
<dbReference type="AlphaFoldDB" id="A0A1E7Q368"/>
<dbReference type="OrthoDB" id="6387689at2"/>
<protein>
    <recommendedName>
        <fullName evidence="3">DUF3019 domain-containing protein</fullName>
    </recommendedName>
</protein>